<reference evidence="2 3" key="1">
    <citation type="submission" date="2019-10" db="EMBL/GenBank/DDBJ databases">
        <title>Alcanivorax sp.PA15-N-34 draft genome sequence.</title>
        <authorList>
            <person name="Liao X."/>
            <person name="Shao Z."/>
        </authorList>
    </citation>
    <scope>NUCLEOTIDE SEQUENCE [LARGE SCALE GENOMIC DNA]</scope>
    <source>
        <strain evidence="2 3">PA15-N-34</strain>
    </source>
</reference>
<keyword evidence="1" id="KW-0812">Transmembrane</keyword>
<dbReference type="GO" id="GO:0016740">
    <property type="term" value="F:transferase activity"/>
    <property type="evidence" value="ECO:0007669"/>
    <property type="project" value="UniProtKB-KW"/>
</dbReference>
<feature type="transmembrane region" description="Helical" evidence="1">
    <location>
        <begin position="134"/>
        <end position="153"/>
    </location>
</feature>
<feature type="transmembrane region" description="Helical" evidence="1">
    <location>
        <begin position="103"/>
        <end position="122"/>
    </location>
</feature>
<feature type="transmembrane region" description="Helical" evidence="1">
    <location>
        <begin position="269"/>
        <end position="290"/>
    </location>
</feature>
<dbReference type="AlphaFoldDB" id="A0A6N7LNN5"/>
<dbReference type="Proteomes" id="UP000469421">
    <property type="component" value="Unassembled WGS sequence"/>
</dbReference>
<organism evidence="2 3">
    <name type="scientific">Alcanivorax sediminis</name>
    <dbReference type="NCBI Taxonomy" id="2663008"/>
    <lineage>
        <taxon>Bacteria</taxon>
        <taxon>Pseudomonadati</taxon>
        <taxon>Pseudomonadota</taxon>
        <taxon>Gammaproteobacteria</taxon>
        <taxon>Oceanospirillales</taxon>
        <taxon>Alcanivoracaceae</taxon>
        <taxon>Alcanivorax</taxon>
    </lineage>
</organism>
<name>A0A6N7LNN5_9GAMM</name>
<accession>A0A6N7LNN5</accession>
<keyword evidence="3" id="KW-1185">Reference proteome</keyword>
<evidence type="ECO:0000313" key="2">
    <source>
        <dbReference type="EMBL" id="MQX51669.1"/>
    </source>
</evidence>
<keyword evidence="1" id="KW-1133">Transmembrane helix</keyword>
<dbReference type="EMBL" id="WIRE01000001">
    <property type="protein sequence ID" value="MQX51669.1"/>
    <property type="molecule type" value="Genomic_DNA"/>
</dbReference>
<gene>
    <name evidence="2" type="ORF">GFN93_00315</name>
</gene>
<feature type="transmembrane region" description="Helical" evidence="1">
    <location>
        <begin position="165"/>
        <end position="183"/>
    </location>
</feature>
<feature type="transmembrane region" description="Helical" evidence="1">
    <location>
        <begin position="74"/>
        <end position="97"/>
    </location>
</feature>
<comment type="caution">
    <text evidence="2">The sequence shown here is derived from an EMBL/GenBank/DDBJ whole genome shotgun (WGS) entry which is preliminary data.</text>
</comment>
<sequence>MNERFPFANALLFFILYLSAASVARLPDAALIGYVDVVGCIVTWSFFLLLRIFDEHKDYAIDVQNHPQRVLQSGLITLFHLRVMGGIAIALQLAWSLYRDGGLGYAAVSWGAMMFWTCLMGKEFFCGAWLEKRLTLYAFSHMLVMPLIILWLAKIANPQAAVDTNMIILMVLGFVGGFCFEITRKAKGAEEERATIDSYSKIFGVNGVSLIILLLTLIMLVLQIWLMQRIAGALPIIALLPSLLWLLCVWLVLSYRKRPTESARKKNEAIVALVMLSSYACIAGEALFVAA</sequence>
<evidence type="ECO:0000256" key="1">
    <source>
        <dbReference type="SAM" id="Phobius"/>
    </source>
</evidence>
<feature type="transmembrane region" description="Helical" evidence="1">
    <location>
        <begin position="203"/>
        <end position="226"/>
    </location>
</feature>
<keyword evidence="1" id="KW-0472">Membrane</keyword>
<feature type="transmembrane region" description="Helical" evidence="1">
    <location>
        <begin position="232"/>
        <end position="253"/>
    </location>
</feature>
<keyword evidence="2" id="KW-0808">Transferase</keyword>
<proteinExistence type="predicted"/>
<protein>
    <submittedName>
        <fullName evidence="2">Prenyltransferase</fullName>
    </submittedName>
</protein>
<feature type="transmembrane region" description="Helical" evidence="1">
    <location>
        <begin position="31"/>
        <end position="53"/>
    </location>
</feature>
<evidence type="ECO:0000313" key="3">
    <source>
        <dbReference type="Proteomes" id="UP000469421"/>
    </source>
</evidence>